<organism evidence="1 2">
    <name type="scientific">Vibrio vulnificus (strain YJ016)</name>
    <dbReference type="NCBI Taxonomy" id="196600"/>
    <lineage>
        <taxon>Bacteria</taxon>
        <taxon>Pseudomonadati</taxon>
        <taxon>Pseudomonadota</taxon>
        <taxon>Gammaproteobacteria</taxon>
        <taxon>Vibrionales</taxon>
        <taxon>Vibrionaceae</taxon>
        <taxon>Vibrio</taxon>
    </lineage>
</organism>
<accession>Q7ML79</accession>
<gene>
    <name evidence="1" type="ordered locus">VV1547</name>
</gene>
<evidence type="ECO:0000313" key="1">
    <source>
        <dbReference type="EMBL" id="BAC94312.1"/>
    </source>
</evidence>
<dbReference type="AlphaFoldDB" id="Q7ML79"/>
<proteinExistence type="predicted"/>
<sequence length="48" mass="5265">MAADIEILLSKNESGVFSRNQSRKANSKKAALAAFAQFYRGLCFQPGE</sequence>
<name>Q7ML79_VIBVY</name>
<dbReference type="EMBL" id="BA000037">
    <property type="protein sequence ID" value="BAC94312.1"/>
    <property type="molecule type" value="Genomic_DNA"/>
</dbReference>
<protein>
    <submittedName>
        <fullName evidence="1">Uncharacterized protein</fullName>
    </submittedName>
</protein>
<evidence type="ECO:0000313" key="2">
    <source>
        <dbReference type="Proteomes" id="UP000002675"/>
    </source>
</evidence>
<reference evidence="1 2" key="1">
    <citation type="journal article" date="2003" name="Genome Res.">
        <title>Comparative genome analysis of Vibrio vulnificus, a marine pathogen.</title>
        <authorList>
            <person name="Chen C.Y."/>
            <person name="Wu K.M."/>
            <person name="Chang Y.C."/>
            <person name="Chang C.H."/>
            <person name="Tsai H.C."/>
            <person name="Liao T.L."/>
            <person name="Liu Y.M."/>
            <person name="Chen H.J."/>
            <person name="Shen A.B."/>
            <person name="Li J.C."/>
            <person name="Su T.L."/>
            <person name="Shao C.P."/>
            <person name="Lee C.T."/>
            <person name="Hor L.I."/>
            <person name="Tsai S.F."/>
        </authorList>
    </citation>
    <scope>NUCLEOTIDE SEQUENCE [LARGE SCALE GENOMIC DNA]</scope>
    <source>
        <strain evidence="1 2">YJ016</strain>
    </source>
</reference>
<dbReference type="Proteomes" id="UP000002675">
    <property type="component" value="Chromosome I"/>
</dbReference>
<dbReference type="KEGG" id="vvy:VV1547"/>
<dbReference type="HOGENOM" id="CLU_3159297_0_0_6"/>